<dbReference type="GO" id="GO:0006508">
    <property type="term" value="P:proteolysis"/>
    <property type="evidence" value="ECO:0007669"/>
    <property type="project" value="InterPro"/>
</dbReference>
<dbReference type="EnsemblMetazoa" id="SCAU004673-RA">
    <property type="protein sequence ID" value="SCAU004673-PA"/>
    <property type="gene ID" value="SCAU004673"/>
</dbReference>
<feature type="region of interest" description="Disordered" evidence="3">
    <location>
        <begin position="312"/>
        <end position="402"/>
    </location>
</feature>
<evidence type="ECO:0008006" key="8">
    <source>
        <dbReference type="Google" id="ProtNLM"/>
    </source>
</evidence>
<feature type="domain" description="Caspase family p10" evidence="4">
    <location>
        <begin position="548"/>
        <end position="622"/>
    </location>
</feature>
<dbReference type="AlphaFoldDB" id="A0A1I8P495"/>
<dbReference type="VEuPathDB" id="VectorBase:SCAU004673"/>
<dbReference type="InterPro" id="IPR002138">
    <property type="entry name" value="Pept_C14_p10"/>
</dbReference>
<dbReference type="PRINTS" id="PR00376">
    <property type="entry name" value="IL1BCENZYME"/>
</dbReference>
<evidence type="ECO:0000259" key="4">
    <source>
        <dbReference type="PROSITE" id="PS50207"/>
    </source>
</evidence>
<dbReference type="PANTHER" id="PTHR10454">
    <property type="entry name" value="CASPASE"/>
    <property type="match status" value="1"/>
</dbReference>
<feature type="compositionally biased region" description="Polar residues" evidence="3">
    <location>
        <begin position="356"/>
        <end position="366"/>
    </location>
</feature>
<dbReference type="OrthoDB" id="6114029at2759"/>
<dbReference type="PROSITE" id="PS50208">
    <property type="entry name" value="CASPASE_P20"/>
    <property type="match status" value="1"/>
</dbReference>
<evidence type="ECO:0000256" key="1">
    <source>
        <dbReference type="ARBA" id="ARBA00010134"/>
    </source>
</evidence>
<keyword evidence="7" id="KW-1185">Reference proteome</keyword>
<feature type="compositionally biased region" description="Polar residues" evidence="3">
    <location>
        <begin position="375"/>
        <end position="402"/>
    </location>
</feature>
<dbReference type="GO" id="GO:0043525">
    <property type="term" value="P:positive regulation of neuron apoptotic process"/>
    <property type="evidence" value="ECO:0007669"/>
    <property type="project" value="TreeGrafter"/>
</dbReference>
<feature type="domain" description="Caspase family p20" evidence="5">
    <location>
        <begin position="407"/>
        <end position="528"/>
    </location>
</feature>
<dbReference type="InterPro" id="IPR015917">
    <property type="entry name" value="Pept_C14A"/>
</dbReference>
<gene>
    <name evidence="6" type="primary">106085635</name>
</gene>
<organism evidence="6 7">
    <name type="scientific">Stomoxys calcitrans</name>
    <name type="common">Stable fly</name>
    <name type="synonym">Conops calcitrans</name>
    <dbReference type="NCBI Taxonomy" id="35570"/>
    <lineage>
        <taxon>Eukaryota</taxon>
        <taxon>Metazoa</taxon>
        <taxon>Ecdysozoa</taxon>
        <taxon>Arthropoda</taxon>
        <taxon>Hexapoda</taxon>
        <taxon>Insecta</taxon>
        <taxon>Pterygota</taxon>
        <taxon>Neoptera</taxon>
        <taxon>Endopterygota</taxon>
        <taxon>Diptera</taxon>
        <taxon>Brachycera</taxon>
        <taxon>Muscomorpha</taxon>
        <taxon>Muscoidea</taxon>
        <taxon>Muscidae</taxon>
        <taxon>Stomoxys</taxon>
    </lineage>
</organism>
<evidence type="ECO:0000313" key="6">
    <source>
        <dbReference type="EnsemblMetazoa" id="SCAU004673-PA"/>
    </source>
</evidence>
<dbReference type="Gene3D" id="3.40.50.1460">
    <property type="match status" value="1"/>
</dbReference>
<evidence type="ECO:0000259" key="5">
    <source>
        <dbReference type="PROSITE" id="PS50208"/>
    </source>
</evidence>
<protein>
    <recommendedName>
        <fullName evidence="8">Caspase family p20 domain-containing protein</fullName>
    </recommendedName>
</protein>
<dbReference type="InterPro" id="IPR001309">
    <property type="entry name" value="Pept_C14_p20"/>
</dbReference>
<name>A0A1I8P495_STOCA</name>
<dbReference type="PROSITE" id="PS50207">
    <property type="entry name" value="CASPASE_P10"/>
    <property type="match status" value="1"/>
</dbReference>
<feature type="region of interest" description="Disordered" evidence="3">
    <location>
        <begin position="158"/>
        <end position="182"/>
    </location>
</feature>
<dbReference type="GO" id="GO:0004197">
    <property type="term" value="F:cysteine-type endopeptidase activity"/>
    <property type="evidence" value="ECO:0007669"/>
    <property type="project" value="InterPro"/>
</dbReference>
<feature type="compositionally biased region" description="Low complexity" evidence="3">
    <location>
        <begin position="343"/>
        <end position="355"/>
    </location>
</feature>
<feature type="compositionally biased region" description="Polar residues" evidence="3">
    <location>
        <begin position="312"/>
        <end position="342"/>
    </location>
</feature>
<dbReference type="Proteomes" id="UP000095300">
    <property type="component" value="Unassembled WGS sequence"/>
</dbReference>
<dbReference type="GO" id="GO:0006915">
    <property type="term" value="P:apoptotic process"/>
    <property type="evidence" value="ECO:0007669"/>
    <property type="project" value="TreeGrafter"/>
</dbReference>
<dbReference type="SUPFAM" id="SSF52129">
    <property type="entry name" value="Caspase-like"/>
    <property type="match status" value="1"/>
</dbReference>
<proteinExistence type="inferred from homology"/>
<dbReference type="PANTHER" id="PTHR10454:SF232">
    <property type="entry name" value="AT03047P-RELATED"/>
    <property type="match status" value="1"/>
</dbReference>
<dbReference type="InterPro" id="IPR011600">
    <property type="entry name" value="Pept_C14_caspase"/>
</dbReference>
<dbReference type="GO" id="GO:0005737">
    <property type="term" value="C:cytoplasm"/>
    <property type="evidence" value="ECO:0007669"/>
    <property type="project" value="TreeGrafter"/>
</dbReference>
<evidence type="ECO:0000256" key="3">
    <source>
        <dbReference type="SAM" id="MobiDB-lite"/>
    </source>
</evidence>
<dbReference type="InterPro" id="IPR002398">
    <property type="entry name" value="Pept_C14"/>
</dbReference>
<accession>A0A1I8P495</accession>
<dbReference type="Pfam" id="PF00656">
    <property type="entry name" value="Peptidase_C14"/>
    <property type="match status" value="1"/>
</dbReference>
<reference evidence="6" key="1">
    <citation type="submission" date="2020-05" db="UniProtKB">
        <authorList>
            <consortium name="EnsemblMetazoa"/>
        </authorList>
    </citation>
    <scope>IDENTIFICATION</scope>
    <source>
        <strain evidence="6">USDA</strain>
    </source>
</reference>
<dbReference type="SMART" id="SM00115">
    <property type="entry name" value="CASc"/>
    <property type="match status" value="1"/>
</dbReference>
<evidence type="ECO:0000313" key="7">
    <source>
        <dbReference type="Proteomes" id="UP000095300"/>
    </source>
</evidence>
<comment type="similarity">
    <text evidence="1 2">Belongs to the peptidase C14A family.</text>
</comment>
<evidence type="ECO:0000256" key="2">
    <source>
        <dbReference type="RuleBase" id="RU003971"/>
    </source>
</evidence>
<sequence>MNWTLYGSKKKDGSDVSNALVRQDPRTSVKTTSAQAETTNTTTQNATIFNSNAQTVTYQTTKQTVTSRQTARITEITTRRTPTSQELEEMLRSMHLNKKPETKTFTSTTTTSNVPLRRNRSSNLPALALSSQRNSINNISSKSTPKFKSSASPISRNIFNYDSQPGTKTGGGSGADGSKPAITPTLVKTQTTTVSEKNGRTITQHVEEHKVKFDAKNFTLSTPNSPLSKNLMSEDKSKFSNMGGGLLGLEALPASKTTATTTKTVTPTLRPLTTTTSASTYTSPYNQRQISQVTSLTPKSTKTATTKSAFITNYKPGTNSNSTLPTTTKPISSFNLTSQPKATTTTNSSGNNTSNKPGSLFSSWGSIDSKPEPITSVTTKTFPTSPRPSFTSTASSMPTSKSKPSAKPGYAYIFNHVIFDNAEERIGSSEDVKALVDTFEHFQMKVALIENAKVDKIRKTVEKIQAKDFSEHACLVIVILSHGNRYEAISAKDGHYSIDDHVLFPILRNSTLNDKPKMFFVQACKGDMESTGYYRDATCVSPPGNANEILKCYSTFEGFVAYRSEKGSIFIQALCKNLKMYGSQKNIKDIMETVTQIVKQQSQQKQIPAYTSTLTKPFKFGDYVKMK</sequence>
<dbReference type="InterPro" id="IPR029030">
    <property type="entry name" value="Caspase-like_dom_sf"/>
</dbReference>